<organism evidence="2 3">
    <name type="scientific">Trichophyton verrucosum (strain HKI 0517)</name>
    <dbReference type="NCBI Taxonomy" id="663202"/>
    <lineage>
        <taxon>Eukaryota</taxon>
        <taxon>Fungi</taxon>
        <taxon>Dikarya</taxon>
        <taxon>Ascomycota</taxon>
        <taxon>Pezizomycotina</taxon>
        <taxon>Eurotiomycetes</taxon>
        <taxon>Eurotiomycetidae</taxon>
        <taxon>Onygenales</taxon>
        <taxon>Arthrodermataceae</taxon>
        <taxon>Trichophyton</taxon>
    </lineage>
</organism>
<comment type="caution">
    <text evidence="2">The sequence shown here is derived from an EMBL/GenBank/DDBJ whole genome shotgun (WGS) entry which is preliminary data.</text>
</comment>
<dbReference type="KEGG" id="tve:TRV_06587"/>
<feature type="compositionally biased region" description="Basic residues" evidence="1">
    <location>
        <begin position="29"/>
        <end position="47"/>
    </location>
</feature>
<dbReference type="RefSeq" id="XP_003019384.1">
    <property type="nucleotide sequence ID" value="XM_003019338.1"/>
</dbReference>
<dbReference type="EMBL" id="ACYE01000378">
    <property type="protein sequence ID" value="EFE38739.1"/>
    <property type="molecule type" value="Genomic_DNA"/>
</dbReference>
<gene>
    <name evidence="2" type="ORF">TRV_06587</name>
</gene>
<feature type="region of interest" description="Disordered" evidence="1">
    <location>
        <begin position="19"/>
        <end position="58"/>
    </location>
</feature>
<protein>
    <submittedName>
        <fullName evidence="2">Uncharacterized protein</fullName>
    </submittedName>
</protein>
<sequence>MSSISINLLAGQLPSMSFNLKKQQNSLKQARKRRERERNKGKYKGKKKEPQFLTSADPANASLAATAPSATLGLSTEIPAAGIDAFHGHGAQIRSLSLR</sequence>
<keyword evidence="3" id="KW-1185">Reference proteome</keyword>
<reference evidence="3" key="1">
    <citation type="journal article" date="2011" name="Genome Biol.">
        <title>Comparative and functional genomics provide insights into the pathogenicity of dermatophytic fungi.</title>
        <authorList>
            <person name="Burmester A."/>
            <person name="Shelest E."/>
            <person name="Gloeckner G."/>
            <person name="Heddergott C."/>
            <person name="Schindler S."/>
            <person name="Staib P."/>
            <person name="Heidel A."/>
            <person name="Felder M."/>
            <person name="Petzold A."/>
            <person name="Szafranski K."/>
            <person name="Feuermann M."/>
            <person name="Pedruzzi I."/>
            <person name="Priebe S."/>
            <person name="Groth M."/>
            <person name="Winkler R."/>
            <person name="Li W."/>
            <person name="Kniemeyer O."/>
            <person name="Schroeckh V."/>
            <person name="Hertweck C."/>
            <person name="Hube B."/>
            <person name="White T.C."/>
            <person name="Platzer M."/>
            <person name="Guthke R."/>
            <person name="Heitman J."/>
            <person name="Woestemeyer J."/>
            <person name="Zipfel P.F."/>
            <person name="Monod M."/>
            <person name="Brakhage A.A."/>
        </authorList>
    </citation>
    <scope>NUCLEOTIDE SEQUENCE [LARGE SCALE GENOMIC DNA]</scope>
    <source>
        <strain evidence="3">HKI 0517</strain>
    </source>
</reference>
<dbReference type="AlphaFoldDB" id="D4DHD1"/>
<dbReference type="GeneID" id="9577786"/>
<evidence type="ECO:0000313" key="3">
    <source>
        <dbReference type="Proteomes" id="UP000008383"/>
    </source>
</evidence>
<dbReference type="HOGENOM" id="CLU_2322049_0_0_1"/>
<name>D4DHD1_TRIVH</name>
<feature type="compositionally biased region" description="Polar residues" evidence="1">
    <location>
        <begin position="19"/>
        <end position="28"/>
    </location>
</feature>
<accession>D4DHD1</accession>
<evidence type="ECO:0000313" key="2">
    <source>
        <dbReference type="EMBL" id="EFE38739.1"/>
    </source>
</evidence>
<evidence type="ECO:0000256" key="1">
    <source>
        <dbReference type="SAM" id="MobiDB-lite"/>
    </source>
</evidence>
<proteinExistence type="predicted"/>
<dbReference type="Proteomes" id="UP000008383">
    <property type="component" value="Unassembled WGS sequence"/>
</dbReference>